<dbReference type="STRING" id="13249.T1I8H1"/>
<protein>
    <submittedName>
        <fullName evidence="8">Uncharacterized protein</fullName>
    </submittedName>
</protein>
<dbReference type="HOGENOM" id="CLU_1191179_0_0_1"/>
<keyword evidence="4" id="KW-0479">Metal-binding</keyword>
<dbReference type="EnsemblMetazoa" id="RPRC012593-RA">
    <property type="protein sequence ID" value="RPRC012593-PA"/>
    <property type="gene ID" value="RPRC012593"/>
</dbReference>
<organism evidence="8 9">
    <name type="scientific">Rhodnius prolixus</name>
    <name type="common">Triatomid bug</name>
    <dbReference type="NCBI Taxonomy" id="13249"/>
    <lineage>
        <taxon>Eukaryota</taxon>
        <taxon>Metazoa</taxon>
        <taxon>Ecdysozoa</taxon>
        <taxon>Arthropoda</taxon>
        <taxon>Hexapoda</taxon>
        <taxon>Insecta</taxon>
        <taxon>Pterygota</taxon>
        <taxon>Neoptera</taxon>
        <taxon>Paraneoptera</taxon>
        <taxon>Hemiptera</taxon>
        <taxon>Heteroptera</taxon>
        <taxon>Panheteroptera</taxon>
        <taxon>Cimicomorpha</taxon>
        <taxon>Reduviidae</taxon>
        <taxon>Triatominae</taxon>
        <taxon>Rhodnius</taxon>
    </lineage>
</organism>
<dbReference type="GO" id="GO:0005737">
    <property type="term" value="C:cytoplasm"/>
    <property type="evidence" value="ECO:0007669"/>
    <property type="project" value="UniProtKB-SubCell"/>
</dbReference>
<evidence type="ECO:0000256" key="2">
    <source>
        <dbReference type="ARBA" id="ARBA00004496"/>
    </source>
</evidence>
<evidence type="ECO:0000256" key="4">
    <source>
        <dbReference type="ARBA" id="ARBA00022723"/>
    </source>
</evidence>
<evidence type="ECO:0000256" key="3">
    <source>
        <dbReference type="ARBA" id="ARBA00022490"/>
    </source>
</evidence>
<proteinExistence type="predicted"/>
<name>T1I8H1_RHOPR</name>
<evidence type="ECO:0000313" key="8">
    <source>
        <dbReference type="EnsemblMetazoa" id="RPRC012593-PA"/>
    </source>
</evidence>
<dbReference type="Proteomes" id="UP000015103">
    <property type="component" value="Unassembled WGS sequence"/>
</dbReference>
<comment type="subcellular location">
    <subcellularLocation>
        <location evidence="2">Cytoplasm</location>
    </subcellularLocation>
    <subcellularLocation>
        <location evidence="1">Endomembrane system</location>
    </subcellularLocation>
</comment>
<dbReference type="PANTHER" id="PTHR46735:SF3">
    <property type="entry name" value="CALPAIN SMALL SUBUNIT 1-RELATED"/>
    <property type="match status" value="1"/>
</dbReference>
<keyword evidence="7" id="KW-0472">Membrane</keyword>
<evidence type="ECO:0000313" key="9">
    <source>
        <dbReference type="Proteomes" id="UP000015103"/>
    </source>
</evidence>
<dbReference type="Gene3D" id="1.10.238.10">
    <property type="entry name" value="EF-hand"/>
    <property type="match status" value="1"/>
</dbReference>
<dbReference type="SUPFAM" id="SSF47473">
    <property type="entry name" value="EF-hand"/>
    <property type="match status" value="1"/>
</dbReference>
<dbReference type="InParanoid" id="T1I8H1"/>
<dbReference type="VEuPathDB" id="VectorBase:RPRC012593"/>
<keyword evidence="6" id="KW-0106">Calcium</keyword>
<sequence>MNLVKTVFQEDVFWVKSHFHYKQQVQVPKDSEKNLIKLATKSYAKFANGKEIDWVQLKEILDEELGQNLTGTGIISKALKLFSTTLIVAYEQGKKFKTARETIDHHASSGVEVGFGCHGRQLAESKHFRLWRGSENTMRAAVFESYDKAKTGYLEPFGLNEALKSAGFKLNNQVRNALCHRYASSDGRIRFDDFLMCAIKLDTLINNFRNKDPNNTNEAKFSLEEWVAIIVYF</sequence>
<accession>T1I8H1</accession>
<dbReference type="EMBL" id="ACPB03028740">
    <property type="status" value="NOT_ANNOTATED_CDS"/>
    <property type="molecule type" value="Genomic_DNA"/>
</dbReference>
<dbReference type="GO" id="GO:0046872">
    <property type="term" value="F:metal ion binding"/>
    <property type="evidence" value="ECO:0007669"/>
    <property type="project" value="UniProtKB-KW"/>
</dbReference>
<keyword evidence="3" id="KW-0963">Cytoplasm</keyword>
<evidence type="ECO:0000256" key="1">
    <source>
        <dbReference type="ARBA" id="ARBA00004308"/>
    </source>
</evidence>
<dbReference type="GO" id="GO:0012505">
    <property type="term" value="C:endomembrane system"/>
    <property type="evidence" value="ECO:0007669"/>
    <property type="project" value="UniProtKB-SubCell"/>
</dbReference>
<dbReference type="eggNOG" id="KOG0045">
    <property type="taxonomic scope" value="Eukaryota"/>
</dbReference>
<keyword evidence="5" id="KW-0677">Repeat</keyword>
<evidence type="ECO:0000256" key="6">
    <source>
        <dbReference type="ARBA" id="ARBA00022837"/>
    </source>
</evidence>
<evidence type="ECO:0000256" key="5">
    <source>
        <dbReference type="ARBA" id="ARBA00022737"/>
    </source>
</evidence>
<dbReference type="AlphaFoldDB" id="T1I8H1"/>
<dbReference type="PANTHER" id="PTHR46735">
    <property type="entry name" value="CALPAIN, SMALL SUBUNIT 1 A-RELATED"/>
    <property type="match status" value="1"/>
</dbReference>
<dbReference type="InterPro" id="IPR011992">
    <property type="entry name" value="EF-hand-dom_pair"/>
</dbReference>
<dbReference type="OMA" id="GSENTMR"/>
<reference evidence="8" key="1">
    <citation type="submission" date="2015-05" db="UniProtKB">
        <authorList>
            <consortium name="EnsemblMetazoa"/>
        </authorList>
    </citation>
    <scope>IDENTIFICATION</scope>
</reference>
<evidence type="ECO:0000256" key="7">
    <source>
        <dbReference type="ARBA" id="ARBA00023136"/>
    </source>
</evidence>
<keyword evidence="9" id="KW-1185">Reference proteome</keyword>